<evidence type="ECO:0000313" key="2">
    <source>
        <dbReference type="EMBL" id="KAA0038178.1"/>
    </source>
</evidence>
<comment type="caution">
    <text evidence="3">The sequence shown here is derived from an EMBL/GenBank/DDBJ whole genome shotgun (WGS) entry which is preliminary data.</text>
</comment>
<gene>
    <name evidence="3" type="ORF">E5676_scaffold1610G00190</name>
    <name evidence="2" type="ORF">E6C27_scaffold270G00070</name>
</gene>
<sequence length="297" mass="33027">MGRRNEYLRFLSFSRRSISSARLHDLPPQDPPWRLRTSRRSSSSIPPCFPSQRPAISLHALSAANDSNSTEQLTAESAVERSEADKIVDGMDFGELCNEFECISSPLVESTARQLARDILQLRQGDRSLGNFAVFVKYKDPIRKFTGREKYKRQLWATSALDNPTTSVQEMVMMSTSVLNIKWTIRGKPKSLVAAIGGDLIIKVDSQFTLNQISGQVIEHEERWDVSSSSAISQAFFWASRYLFASAEAGKDLADSVSSLTGRVSTEKQNLEMFPDPSGDPTKVSVLYPSCCLSLSS</sequence>
<protein>
    <submittedName>
        <fullName evidence="3">Uncharacterized protein</fullName>
    </submittedName>
</protein>
<reference evidence="4 5" key="1">
    <citation type="submission" date="2019-08" db="EMBL/GenBank/DDBJ databases">
        <title>Draft genome sequences of two oriental melons (Cucumis melo L. var makuwa).</title>
        <authorList>
            <person name="Kwon S.-Y."/>
        </authorList>
    </citation>
    <scope>NUCLEOTIDE SEQUENCE [LARGE SCALE GENOMIC DNA]</scope>
    <source>
        <strain evidence="5">cv. Chang Bougi</strain>
        <strain evidence="4">cv. SW 3</strain>
        <tissue evidence="3">Leaf</tissue>
    </source>
</reference>
<name>A0A5D3CX50_CUCMM</name>
<dbReference type="InterPro" id="IPR018790">
    <property type="entry name" value="DUF2358"/>
</dbReference>
<feature type="region of interest" description="Disordered" evidence="1">
    <location>
        <begin position="22"/>
        <end position="50"/>
    </location>
</feature>
<dbReference type="STRING" id="1194695.A0A5D3CX50"/>
<accession>A0A5D3CX50</accession>
<dbReference type="EMBL" id="SSTD01009053">
    <property type="protein sequence ID" value="TYK14779.1"/>
    <property type="molecule type" value="Genomic_DNA"/>
</dbReference>
<dbReference type="Proteomes" id="UP000321393">
    <property type="component" value="Unassembled WGS sequence"/>
</dbReference>
<evidence type="ECO:0000256" key="1">
    <source>
        <dbReference type="SAM" id="MobiDB-lite"/>
    </source>
</evidence>
<dbReference type="GO" id="GO:0009507">
    <property type="term" value="C:chloroplast"/>
    <property type="evidence" value="ECO:0007669"/>
    <property type="project" value="TreeGrafter"/>
</dbReference>
<evidence type="ECO:0000313" key="4">
    <source>
        <dbReference type="Proteomes" id="UP000321393"/>
    </source>
</evidence>
<dbReference type="OrthoDB" id="2016221at2759"/>
<dbReference type="AlphaFoldDB" id="A0A5D3CX50"/>
<dbReference type="Pfam" id="PF10184">
    <property type="entry name" value="DUF2358"/>
    <property type="match status" value="1"/>
</dbReference>
<dbReference type="PANTHER" id="PTHR36334">
    <property type="entry name" value="PROTEIN, PUTATIVE (DUF2358)-RELATED"/>
    <property type="match status" value="1"/>
</dbReference>
<feature type="compositionally biased region" description="Low complexity" evidence="1">
    <location>
        <begin position="32"/>
        <end position="46"/>
    </location>
</feature>
<dbReference type="Proteomes" id="UP000321947">
    <property type="component" value="Unassembled WGS sequence"/>
</dbReference>
<organism evidence="3 5">
    <name type="scientific">Cucumis melo var. makuwa</name>
    <name type="common">Oriental melon</name>
    <dbReference type="NCBI Taxonomy" id="1194695"/>
    <lineage>
        <taxon>Eukaryota</taxon>
        <taxon>Viridiplantae</taxon>
        <taxon>Streptophyta</taxon>
        <taxon>Embryophyta</taxon>
        <taxon>Tracheophyta</taxon>
        <taxon>Spermatophyta</taxon>
        <taxon>Magnoliopsida</taxon>
        <taxon>eudicotyledons</taxon>
        <taxon>Gunneridae</taxon>
        <taxon>Pentapetalae</taxon>
        <taxon>rosids</taxon>
        <taxon>fabids</taxon>
        <taxon>Cucurbitales</taxon>
        <taxon>Cucurbitaceae</taxon>
        <taxon>Benincaseae</taxon>
        <taxon>Cucumis</taxon>
    </lineage>
</organism>
<evidence type="ECO:0000313" key="5">
    <source>
        <dbReference type="Proteomes" id="UP000321947"/>
    </source>
</evidence>
<evidence type="ECO:0000313" key="3">
    <source>
        <dbReference type="EMBL" id="TYK14779.1"/>
    </source>
</evidence>
<proteinExistence type="predicted"/>
<dbReference type="PANTHER" id="PTHR36334:SF1">
    <property type="entry name" value="PROTEIN, PUTATIVE (DUF2358)-RELATED"/>
    <property type="match status" value="1"/>
</dbReference>
<dbReference type="EMBL" id="SSTE01018746">
    <property type="protein sequence ID" value="KAA0038178.1"/>
    <property type="molecule type" value="Genomic_DNA"/>
</dbReference>